<organism evidence="1 2">
    <name type="scientific">Coniella lustricola</name>
    <dbReference type="NCBI Taxonomy" id="2025994"/>
    <lineage>
        <taxon>Eukaryota</taxon>
        <taxon>Fungi</taxon>
        <taxon>Dikarya</taxon>
        <taxon>Ascomycota</taxon>
        <taxon>Pezizomycotina</taxon>
        <taxon>Sordariomycetes</taxon>
        <taxon>Sordariomycetidae</taxon>
        <taxon>Diaporthales</taxon>
        <taxon>Schizoparmaceae</taxon>
        <taxon>Coniella</taxon>
    </lineage>
</organism>
<protein>
    <submittedName>
        <fullName evidence="1">Uncharacterized protein</fullName>
    </submittedName>
</protein>
<gene>
    <name evidence="1" type="ORF">BD289DRAFT_422632</name>
</gene>
<sequence length="69" mass="7822">MSWYLASGTNTLSLCNLEAGSSLREQVQMWLGVKPYYCVQAWNKDKCMLIRSHRSGASPSRQLLVRSTL</sequence>
<evidence type="ECO:0000313" key="1">
    <source>
        <dbReference type="EMBL" id="PSS02122.1"/>
    </source>
</evidence>
<evidence type="ECO:0000313" key="2">
    <source>
        <dbReference type="Proteomes" id="UP000241462"/>
    </source>
</evidence>
<keyword evidence="2" id="KW-1185">Reference proteome</keyword>
<dbReference type="AlphaFoldDB" id="A0A2T3AKE3"/>
<name>A0A2T3AKE3_9PEZI</name>
<reference evidence="1 2" key="1">
    <citation type="journal article" date="2018" name="Mycol. Prog.">
        <title>Coniella lustricola, a new species from submerged detritus.</title>
        <authorList>
            <person name="Raudabaugh D.B."/>
            <person name="Iturriaga T."/>
            <person name="Carver A."/>
            <person name="Mondo S."/>
            <person name="Pangilinan J."/>
            <person name="Lipzen A."/>
            <person name="He G."/>
            <person name="Amirebrahimi M."/>
            <person name="Grigoriev I.V."/>
            <person name="Miller A.N."/>
        </authorList>
    </citation>
    <scope>NUCLEOTIDE SEQUENCE [LARGE SCALE GENOMIC DNA]</scope>
    <source>
        <strain evidence="1 2">B22-T-1</strain>
    </source>
</reference>
<dbReference type="Proteomes" id="UP000241462">
    <property type="component" value="Unassembled WGS sequence"/>
</dbReference>
<accession>A0A2T3AKE3</accession>
<dbReference type="InParanoid" id="A0A2T3AKE3"/>
<proteinExistence type="predicted"/>
<dbReference type="EMBL" id="KZ678379">
    <property type="protein sequence ID" value="PSS02122.1"/>
    <property type="molecule type" value="Genomic_DNA"/>
</dbReference>